<evidence type="ECO:0000259" key="2">
    <source>
        <dbReference type="Pfam" id="PF22725"/>
    </source>
</evidence>
<protein>
    <submittedName>
        <fullName evidence="3">Putative UDP-kanosamine synthase oxidoreductase subunit</fullName>
        <ecNumber evidence="3">1.1.1.-</ecNumber>
    </submittedName>
</protein>
<evidence type="ECO:0000313" key="3">
    <source>
        <dbReference type="EMBL" id="CUI01668.1"/>
    </source>
</evidence>
<evidence type="ECO:0000259" key="1">
    <source>
        <dbReference type="Pfam" id="PF01408"/>
    </source>
</evidence>
<dbReference type="SUPFAM" id="SSF55347">
    <property type="entry name" value="Glyceraldehyde-3-phosphate dehydrogenase-like, C-terminal domain"/>
    <property type="match status" value="1"/>
</dbReference>
<dbReference type="SUPFAM" id="SSF51735">
    <property type="entry name" value="NAD(P)-binding Rossmann-fold domains"/>
    <property type="match status" value="1"/>
</dbReference>
<name>A0A0P1HDD0_9RHOB</name>
<dbReference type="Gene3D" id="3.40.50.720">
    <property type="entry name" value="NAD(P)-binding Rossmann-like Domain"/>
    <property type="match status" value="1"/>
</dbReference>
<dbReference type="EC" id="1.1.1.-" evidence="3"/>
<sequence>MTLRTAIIGYGKMGRIRHEAMERHGGFEVVVACDTQIDPDATVPMVTDPLAVYGYDPDVIVCSVPNMMIPDVVCEALARGKHVFSEKPPGRNSQDVRRMREAEAANPGLVLKFGFNHRVHDAIEEAKKLIDAGTMGDLYFIRGVYGKAGGPNYAQNWRNDPEQSGGGILIDQGIHMLDLFQMFAGRFTEVQSFVQRKFWTEVPVEDNAFALMKNPDGVIASVHSSATQWQHTFRLELYMRNGFISVDGILSASGSYGTEVLTVALNRLDKDGNPIPNPECQEIRFTEDLSWDKEAAEFHAAIADGMPVRSGTSGQALDVMELVEAIYAADPEWNAQLKSRVISAAE</sequence>
<organism evidence="3 4">
    <name type="scientific">Leisingera aquaemixtae</name>
    <dbReference type="NCBI Taxonomy" id="1396826"/>
    <lineage>
        <taxon>Bacteria</taxon>
        <taxon>Pseudomonadati</taxon>
        <taxon>Pseudomonadota</taxon>
        <taxon>Alphaproteobacteria</taxon>
        <taxon>Rhodobacterales</taxon>
        <taxon>Roseobacteraceae</taxon>
        <taxon>Leisingera</taxon>
    </lineage>
</organism>
<dbReference type="Proteomes" id="UP000051326">
    <property type="component" value="Unassembled WGS sequence"/>
</dbReference>
<keyword evidence="3" id="KW-0560">Oxidoreductase</keyword>
<feature type="domain" description="GFO/IDH/MocA-like oxidoreductase" evidence="2">
    <location>
        <begin position="124"/>
        <end position="244"/>
    </location>
</feature>
<dbReference type="AlphaFoldDB" id="A0A0P1HDD0"/>
<reference evidence="3 4" key="1">
    <citation type="submission" date="2015-09" db="EMBL/GenBank/DDBJ databases">
        <authorList>
            <consortium name="Swine Surveillance"/>
        </authorList>
    </citation>
    <scope>NUCLEOTIDE SEQUENCE [LARGE SCALE GENOMIC DNA]</scope>
    <source>
        <strain evidence="3 4">CECT 8399</strain>
    </source>
</reference>
<dbReference type="GO" id="GO:0016491">
    <property type="term" value="F:oxidoreductase activity"/>
    <property type="evidence" value="ECO:0007669"/>
    <property type="project" value="UniProtKB-KW"/>
</dbReference>
<dbReference type="InterPro" id="IPR055170">
    <property type="entry name" value="GFO_IDH_MocA-like_dom"/>
</dbReference>
<dbReference type="PANTHER" id="PTHR43818:SF5">
    <property type="entry name" value="OXIDOREDUCTASE FAMILY PROTEIN"/>
    <property type="match status" value="1"/>
</dbReference>
<dbReference type="Pfam" id="PF22725">
    <property type="entry name" value="GFO_IDH_MocA_C3"/>
    <property type="match status" value="1"/>
</dbReference>
<dbReference type="PANTHER" id="PTHR43818">
    <property type="entry name" value="BCDNA.GH03377"/>
    <property type="match status" value="1"/>
</dbReference>
<accession>A0A0P1HDD0</accession>
<dbReference type="InterPro" id="IPR050463">
    <property type="entry name" value="Gfo/Idh/MocA_oxidrdct_glycsds"/>
</dbReference>
<dbReference type="GO" id="GO:0000166">
    <property type="term" value="F:nucleotide binding"/>
    <property type="evidence" value="ECO:0007669"/>
    <property type="project" value="InterPro"/>
</dbReference>
<dbReference type="Pfam" id="PF01408">
    <property type="entry name" value="GFO_IDH_MocA"/>
    <property type="match status" value="1"/>
</dbReference>
<gene>
    <name evidence="3" type="primary">rifL</name>
    <name evidence="3" type="ORF">PHA8399_03814</name>
</gene>
<evidence type="ECO:0000313" key="4">
    <source>
        <dbReference type="Proteomes" id="UP000051326"/>
    </source>
</evidence>
<feature type="domain" description="Gfo/Idh/MocA-like oxidoreductase N-terminal" evidence="1">
    <location>
        <begin position="3"/>
        <end position="106"/>
    </location>
</feature>
<dbReference type="InterPro" id="IPR000683">
    <property type="entry name" value="Gfo/Idh/MocA-like_OxRdtase_N"/>
</dbReference>
<dbReference type="EMBL" id="CYSR01000032">
    <property type="protein sequence ID" value="CUI01668.1"/>
    <property type="molecule type" value="Genomic_DNA"/>
</dbReference>
<dbReference type="RefSeq" id="WP_058287664.1">
    <property type="nucleotide sequence ID" value="NZ_CP081063.1"/>
</dbReference>
<dbReference type="Gene3D" id="3.30.360.10">
    <property type="entry name" value="Dihydrodipicolinate Reductase, domain 2"/>
    <property type="match status" value="1"/>
</dbReference>
<dbReference type="STRING" id="1396826.PHA8399_03814"/>
<dbReference type="InterPro" id="IPR036291">
    <property type="entry name" value="NAD(P)-bd_dom_sf"/>
</dbReference>
<proteinExistence type="predicted"/>